<dbReference type="PROSITE" id="PS50995">
    <property type="entry name" value="HTH_MARR_2"/>
    <property type="match status" value="1"/>
</dbReference>
<dbReference type="GO" id="GO:0003700">
    <property type="term" value="F:DNA-binding transcription factor activity"/>
    <property type="evidence" value="ECO:0007669"/>
    <property type="project" value="InterPro"/>
</dbReference>
<evidence type="ECO:0000313" key="4">
    <source>
        <dbReference type="Proteomes" id="UP000269374"/>
    </source>
</evidence>
<proteinExistence type="predicted"/>
<dbReference type="GO" id="GO:0003677">
    <property type="term" value="F:DNA binding"/>
    <property type="evidence" value="ECO:0007669"/>
    <property type="project" value="UniProtKB-KW"/>
</dbReference>
<organism evidence="3 4">
    <name type="scientific">Lactococcus allomyrinae</name>
    <dbReference type="NCBI Taxonomy" id="2419773"/>
    <lineage>
        <taxon>Bacteria</taxon>
        <taxon>Bacillati</taxon>
        <taxon>Bacillota</taxon>
        <taxon>Bacilli</taxon>
        <taxon>Lactobacillales</taxon>
        <taxon>Streptococcaceae</taxon>
        <taxon>Lactococcus</taxon>
    </lineage>
</organism>
<sequence>MDYNQLAENFFKALKSKEQVKMWGRMNGYTQGEHQVLFYLYKNAGKDILPSDIAKYTGTSTARVATILNNLEEKGLVTREISREDRRKILVSITGKGRDKADASRCQFIQNIARIFEEMGEERTQSFIENFQLFIEIGMKYAQEEKEKNK</sequence>
<evidence type="ECO:0000313" key="3">
    <source>
        <dbReference type="EMBL" id="AYG00526.1"/>
    </source>
</evidence>
<keyword evidence="1" id="KW-0238">DNA-binding</keyword>
<dbReference type="Proteomes" id="UP000269374">
    <property type="component" value="Chromosome"/>
</dbReference>
<dbReference type="CDD" id="cd00090">
    <property type="entry name" value="HTH_ARSR"/>
    <property type="match status" value="1"/>
</dbReference>
<accession>A0A387BHC9</accession>
<protein>
    <submittedName>
        <fullName evidence="3">MarR family transcriptional regulator</fullName>
    </submittedName>
</protein>
<dbReference type="Pfam" id="PF12802">
    <property type="entry name" value="MarR_2"/>
    <property type="match status" value="1"/>
</dbReference>
<evidence type="ECO:0000259" key="2">
    <source>
        <dbReference type="PROSITE" id="PS50995"/>
    </source>
</evidence>
<dbReference type="Gene3D" id="1.10.10.10">
    <property type="entry name" value="Winged helix-like DNA-binding domain superfamily/Winged helix DNA-binding domain"/>
    <property type="match status" value="1"/>
</dbReference>
<dbReference type="InterPro" id="IPR036388">
    <property type="entry name" value="WH-like_DNA-bd_sf"/>
</dbReference>
<name>A0A387BHC9_9LACT</name>
<dbReference type="GO" id="GO:0006950">
    <property type="term" value="P:response to stress"/>
    <property type="evidence" value="ECO:0007669"/>
    <property type="project" value="TreeGrafter"/>
</dbReference>
<dbReference type="PRINTS" id="PR00598">
    <property type="entry name" value="HTHMARR"/>
</dbReference>
<dbReference type="SMART" id="SM00347">
    <property type="entry name" value="HTH_MARR"/>
    <property type="match status" value="1"/>
</dbReference>
<dbReference type="OrthoDB" id="3237509at2"/>
<dbReference type="InterPro" id="IPR036390">
    <property type="entry name" value="WH_DNA-bd_sf"/>
</dbReference>
<dbReference type="InterPro" id="IPR039422">
    <property type="entry name" value="MarR/SlyA-like"/>
</dbReference>
<dbReference type="AlphaFoldDB" id="A0A387BHC9"/>
<reference evidence="3 4" key="1">
    <citation type="submission" date="2018-09" db="EMBL/GenBank/DDBJ databases">
        <title>Genome sequencing of strain 1JSPR-7.</title>
        <authorList>
            <person name="Heo J."/>
            <person name="Kim S.-J."/>
            <person name="Kwon S.-W."/>
        </authorList>
    </citation>
    <scope>NUCLEOTIDE SEQUENCE [LARGE SCALE GENOMIC DNA]</scope>
    <source>
        <strain evidence="3 4">1JSPR-7</strain>
    </source>
</reference>
<dbReference type="InterPro" id="IPR011991">
    <property type="entry name" value="ArsR-like_HTH"/>
</dbReference>
<gene>
    <name evidence="3" type="ORF">D7I46_05115</name>
</gene>
<dbReference type="PANTHER" id="PTHR33164">
    <property type="entry name" value="TRANSCRIPTIONAL REGULATOR, MARR FAMILY"/>
    <property type="match status" value="1"/>
</dbReference>
<feature type="domain" description="HTH marR-type" evidence="2">
    <location>
        <begin position="1"/>
        <end position="136"/>
    </location>
</feature>
<evidence type="ECO:0000256" key="1">
    <source>
        <dbReference type="ARBA" id="ARBA00023125"/>
    </source>
</evidence>
<dbReference type="SUPFAM" id="SSF46785">
    <property type="entry name" value="Winged helix' DNA-binding domain"/>
    <property type="match status" value="1"/>
</dbReference>
<dbReference type="InterPro" id="IPR000835">
    <property type="entry name" value="HTH_MarR-typ"/>
</dbReference>
<keyword evidence="4" id="KW-1185">Reference proteome</keyword>
<dbReference type="KEGG" id="lact:D7I46_05115"/>
<dbReference type="EMBL" id="CP032627">
    <property type="protein sequence ID" value="AYG00526.1"/>
    <property type="molecule type" value="Genomic_DNA"/>
</dbReference>
<dbReference type="PANTHER" id="PTHR33164:SF43">
    <property type="entry name" value="HTH-TYPE TRANSCRIPTIONAL REPRESSOR YETL"/>
    <property type="match status" value="1"/>
</dbReference>
<dbReference type="RefSeq" id="WP_120771914.1">
    <property type="nucleotide sequence ID" value="NZ_CP032627.1"/>
</dbReference>